<dbReference type="PANTHER" id="PTHR43861:SF1">
    <property type="entry name" value="TRANS-ACONITATE 2-METHYLTRANSFERASE"/>
    <property type="match status" value="1"/>
</dbReference>
<proteinExistence type="predicted"/>
<keyword evidence="1 4" id="KW-0489">Methyltransferase</keyword>
<gene>
    <name evidence="4" type="ORF">US54_C0005G0003</name>
</gene>
<name>A0A0G0HJF1_9BACT</name>
<dbReference type="SUPFAM" id="SSF53335">
    <property type="entry name" value="S-adenosyl-L-methionine-dependent methyltransferases"/>
    <property type="match status" value="1"/>
</dbReference>
<dbReference type="InterPro" id="IPR029063">
    <property type="entry name" value="SAM-dependent_MTases_sf"/>
</dbReference>
<dbReference type="AlphaFoldDB" id="A0A0G0HJF1"/>
<dbReference type="GO" id="GO:0008168">
    <property type="term" value="F:methyltransferase activity"/>
    <property type="evidence" value="ECO:0007669"/>
    <property type="project" value="UniProtKB-KW"/>
</dbReference>
<keyword evidence="4" id="KW-0830">Ubiquinone</keyword>
<dbReference type="EMBL" id="LBTJ01000005">
    <property type="protein sequence ID" value="KKQ38690.1"/>
    <property type="molecule type" value="Genomic_DNA"/>
</dbReference>
<protein>
    <submittedName>
        <fullName evidence="4">Ubiquinone/menaquinone biosynthesis methyltransferase UbiE</fullName>
    </submittedName>
</protein>
<reference evidence="4 5" key="1">
    <citation type="journal article" date="2015" name="Nature">
        <title>rRNA introns, odd ribosomes, and small enigmatic genomes across a large radiation of phyla.</title>
        <authorList>
            <person name="Brown C.T."/>
            <person name="Hug L.A."/>
            <person name="Thomas B.C."/>
            <person name="Sharon I."/>
            <person name="Castelle C.J."/>
            <person name="Singh A."/>
            <person name="Wilkins M.J."/>
            <person name="Williams K.H."/>
            <person name="Banfield J.F."/>
        </authorList>
    </citation>
    <scope>NUCLEOTIDE SEQUENCE [LARGE SCALE GENOMIC DNA]</scope>
</reference>
<organism evidence="4 5">
    <name type="scientific">Candidatus Roizmanbacteria bacterium GW2011_GWA2_37_7</name>
    <dbReference type="NCBI Taxonomy" id="1618481"/>
    <lineage>
        <taxon>Bacteria</taxon>
        <taxon>Candidatus Roizmaniibacteriota</taxon>
    </lineage>
</organism>
<dbReference type="Proteomes" id="UP000034471">
    <property type="component" value="Unassembled WGS sequence"/>
</dbReference>
<feature type="domain" description="Methyltransferase" evidence="3">
    <location>
        <begin position="43"/>
        <end position="134"/>
    </location>
</feature>
<dbReference type="Pfam" id="PF13649">
    <property type="entry name" value="Methyltransf_25"/>
    <property type="match status" value="1"/>
</dbReference>
<dbReference type="GO" id="GO:0032259">
    <property type="term" value="P:methylation"/>
    <property type="evidence" value="ECO:0007669"/>
    <property type="project" value="UniProtKB-KW"/>
</dbReference>
<evidence type="ECO:0000256" key="1">
    <source>
        <dbReference type="ARBA" id="ARBA00022603"/>
    </source>
</evidence>
<comment type="caution">
    <text evidence="4">The sequence shown here is derived from an EMBL/GenBank/DDBJ whole genome shotgun (WGS) entry which is preliminary data.</text>
</comment>
<keyword evidence="2 4" id="KW-0808">Transferase</keyword>
<dbReference type="InterPro" id="IPR041698">
    <property type="entry name" value="Methyltransf_25"/>
</dbReference>
<dbReference type="PANTHER" id="PTHR43861">
    <property type="entry name" value="TRANS-ACONITATE 2-METHYLTRANSFERASE-RELATED"/>
    <property type="match status" value="1"/>
</dbReference>
<dbReference type="Gene3D" id="3.40.50.150">
    <property type="entry name" value="Vaccinia Virus protein VP39"/>
    <property type="match status" value="1"/>
</dbReference>
<evidence type="ECO:0000313" key="5">
    <source>
        <dbReference type="Proteomes" id="UP000034471"/>
    </source>
</evidence>
<dbReference type="CDD" id="cd02440">
    <property type="entry name" value="AdoMet_MTases"/>
    <property type="match status" value="1"/>
</dbReference>
<accession>A0A0G0HJF1</accession>
<evidence type="ECO:0000256" key="2">
    <source>
        <dbReference type="ARBA" id="ARBA00022679"/>
    </source>
</evidence>
<sequence>MTNDLVKKGYNKVAYDYESKRDQFENTKYLEKLNSLLTPNSTILDIGCGAGKPVDSYFIEHGHKVIGIDISEKMIELAKKNVPQGEYKLLDMSELKVSAYKVDAVVSFYAIFHTPRETHQILLNQFNSFLPKGGLMLITMGSSEWEGKEQDFHGVEMYWSHYNSKKNHIMLEKAGFEVLLDEIDGAGNERHQVLLARKI</sequence>
<evidence type="ECO:0000313" key="4">
    <source>
        <dbReference type="EMBL" id="KKQ38690.1"/>
    </source>
</evidence>
<dbReference type="STRING" id="1618481.US54_C0005G0003"/>
<evidence type="ECO:0000259" key="3">
    <source>
        <dbReference type="Pfam" id="PF13649"/>
    </source>
</evidence>